<dbReference type="Pfam" id="PF26121">
    <property type="entry name" value="HTH_CDT1"/>
    <property type="match status" value="1"/>
</dbReference>
<sequence>MPSVASTRARRSRPGLAAPRRLPVFTVSKAGTTTSPSPRKKLSPSSIKIISHRSPPRKRKFAHVEPSTPSPSCPARKTRRPLARSKLPKTPPARSFTPKPRESSIATARQLLETLSISTPANIKASKHPSLGVSASDHDLQLLNLPPEVMELVYIHSAFLTAWSIHTAHHGTHTPADLRNLCQDMTRIWGIREVTSCDLQRVLALINAGAIQITAPTGDPPRIVISNYDHGKICVEIAEARRTSGHTTSMRYFPLRTELKYGTYVAALIRAWNARDSDLDGPGFVESLSLEPIVRASAVALHMSPLLAKGQRRLESIRATMAAPKATPERREEGSTLLERLRAKELRQLTLRPPPSPRQIARRAALDRVEAIAAVITVLSTSGSTGQQRVSFTLPTVLERLKDTLKTSKIEGENCINIMSKEIAPDWVKMVKIGKTQAVVVDRDARPSDSDMRDRVRKAMLK</sequence>
<dbReference type="InterPro" id="IPR038090">
    <property type="entry name" value="Cdt1_C_WH_dom_sf"/>
</dbReference>
<feature type="compositionally biased region" description="Low complexity" evidence="3">
    <location>
        <begin position="32"/>
        <end position="49"/>
    </location>
</feature>
<reference evidence="5 6" key="1">
    <citation type="submission" date="2017-11" db="EMBL/GenBank/DDBJ databases">
        <authorList>
            <person name="Kracher B."/>
        </authorList>
    </citation>
    <scope>NUCLEOTIDE SEQUENCE [LARGE SCALE GENOMIC DNA]</scope>
    <source>
        <strain evidence="5 6">RACE1</strain>
    </source>
</reference>
<evidence type="ECO:0000313" key="6">
    <source>
        <dbReference type="Proteomes" id="UP000275772"/>
    </source>
</evidence>
<dbReference type="EMBL" id="UNSH01000060">
    <property type="protein sequence ID" value="SZF03909.1"/>
    <property type="molecule type" value="Genomic_DNA"/>
</dbReference>
<feature type="compositionally biased region" description="Basic residues" evidence="3">
    <location>
        <begin position="50"/>
        <end position="61"/>
    </location>
</feature>
<feature type="compositionally biased region" description="Basic residues" evidence="3">
    <location>
        <begin position="76"/>
        <end position="87"/>
    </location>
</feature>
<evidence type="ECO:0000256" key="2">
    <source>
        <dbReference type="ARBA" id="ARBA00023306"/>
    </source>
</evidence>
<dbReference type="Gene3D" id="1.10.10.1420">
    <property type="entry name" value="DNA replication factor Cdt1, C-terminal WH domain"/>
    <property type="match status" value="1"/>
</dbReference>
<evidence type="ECO:0000313" key="5">
    <source>
        <dbReference type="EMBL" id="SZF03909.1"/>
    </source>
</evidence>
<evidence type="ECO:0000259" key="4">
    <source>
        <dbReference type="Pfam" id="PF16679"/>
    </source>
</evidence>
<protein>
    <recommendedName>
        <fullName evidence="4">DNA replication factor Cdt1 C-terminal domain-containing protein</fullName>
    </recommendedName>
</protein>
<dbReference type="VEuPathDB" id="FungiDB:BLGHR1_14704"/>
<evidence type="ECO:0000256" key="3">
    <source>
        <dbReference type="SAM" id="MobiDB-lite"/>
    </source>
</evidence>
<keyword evidence="2" id="KW-0131">Cell cycle</keyword>
<gene>
    <name evidence="5" type="ORF">BLGHR1_14704</name>
</gene>
<dbReference type="Pfam" id="PF16679">
    <property type="entry name" value="CDT1_C"/>
    <property type="match status" value="1"/>
</dbReference>
<accession>A0A383UVX0</accession>
<feature type="domain" description="DNA replication factor Cdt1 C-terminal" evidence="4">
    <location>
        <begin position="337"/>
        <end position="434"/>
    </location>
</feature>
<evidence type="ECO:0000256" key="1">
    <source>
        <dbReference type="ARBA" id="ARBA00008356"/>
    </source>
</evidence>
<proteinExistence type="inferred from homology"/>
<dbReference type="Proteomes" id="UP000275772">
    <property type="component" value="Unassembled WGS sequence"/>
</dbReference>
<dbReference type="InterPro" id="IPR032054">
    <property type="entry name" value="Cdt1_C"/>
</dbReference>
<name>A0A383UVX0_BLUHO</name>
<dbReference type="AlphaFoldDB" id="A0A383UVX0"/>
<comment type="similarity">
    <text evidence="1">Belongs to the Cdt1 family.</text>
</comment>
<organism evidence="5 6">
    <name type="scientific">Blumeria hordei</name>
    <name type="common">Barley powdery mildew</name>
    <name type="synonym">Blumeria graminis f. sp. hordei</name>
    <dbReference type="NCBI Taxonomy" id="2867405"/>
    <lineage>
        <taxon>Eukaryota</taxon>
        <taxon>Fungi</taxon>
        <taxon>Dikarya</taxon>
        <taxon>Ascomycota</taxon>
        <taxon>Pezizomycotina</taxon>
        <taxon>Leotiomycetes</taxon>
        <taxon>Erysiphales</taxon>
        <taxon>Erysiphaceae</taxon>
        <taxon>Blumeria</taxon>
    </lineage>
</organism>
<feature type="region of interest" description="Disordered" evidence="3">
    <location>
        <begin position="1"/>
        <end position="104"/>
    </location>
</feature>